<accession>A0A6M0Q444</accession>
<dbReference type="InterPro" id="IPR018222">
    <property type="entry name" value="Nuclear_transport_factor_2_euk"/>
</dbReference>
<feature type="domain" description="NTF2" evidence="1">
    <location>
        <begin position="446"/>
        <end position="614"/>
    </location>
</feature>
<dbReference type="Proteomes" id="UP000481043">
    <property type="component" value="Unassembled WGS sequence"/>
</dbReference>
<name>A0A6M0Q444_9BACI</name>
<keyword evidence="3" id="KW-1185">Reference proteome</keyword>
<evidence type="ECO:0000313" key="2">
    <source>
        <dbReference type="EMBL" id="NEY71101.1"/>
    </source>
</evidence>
<gene>
    <name evidence="2" type="ORF">G4D63_05020</name>
</gene>
<dbReference type="AlphaFoldDB" id="A0A6M0Q444"/>
<proteinExistence type="predicted"/>
<evidence type="ECO:0000313" key="3">
    <source>
        <dbReference type="Proteomes" id="UP000481043"/>
    </source>
</evidence>
<dbReference type="EMBL" id="JAAIWM010000001">
    <property type="protein sequence ID" value="NEY71101.1"/>
    <property type="molecule type" value="Genomic_DNA"/>
</dbReference>
<dbReference type="RefSeq" id="WP_163178277.1">
    <property type="nucleotide sequence ID" value="NZ_JAAIWM010000001.1"/>
</dbReference>
<evidence type="ECO:0000259" key="1">
    <source>
        <dbReference type="PROSITE" id="PS50177"/>
    </source>
</evidence>
<comment type="caution">
    <text evidence="2">The sequence shown here is derived from an EMBL/GenBank/DDBJ whole genome shotgun (WGS) entry which is preliminary data.</text>
</comment>
<reference evidence="2 3" key="1">
    <citation type="submission" date="2020-02" db="EMBL/GenBank/DDBJ databases">
        <title>Bacillus aquiflavi sp. nov., isolated from yellow water of strong flavor Chinese baijiu in Yibin region of China.</title>
        <authorList>
            <person name="Xie J."/>
        </authorList>
    </citation>
    <scope>NUCLEOTIDE SEQUENCE [LARGE SCALE GENOMIC DNA]</scope>
    <source>
        <strain evidence="2 3">SA4</strain>
    </source>
</reference>
<organism evidence="2 3">
    <name type="scientific">Bacillus mesophilus</name>
    <dbReference type="NCBI Taxonomy" id="1808955"/>
    <lineage>
        <taxon>Bacteria</taxon>
        <taxon>Bacillati</taxon>
        <taxon>Bacillota</taxon>
        <taxon>Bacilli</taxon>
        <taxon>Bacillales</taxon>
        <taxon>Bacillaceae</taxon>
        <taxon>Bacillus</taxon>
    </lineage>
</organism>
<sequence length="885" mass="104791">MTVSVYTYHHPQKWQEQKDLYDGIKHEIHITATKNMADGIKDCYRNDEKGEFQYIFTIRQVMSRLLGSWSSPETQLNQYLTLSKTISESSGSQNLKDAFRHNTTELLDTIRSLVFTRLTPNDVKLGKLTQKEEFFHDIWKALELNDSTYHEVRITLQRVWKREAIIKGLNRSLESQFEEGIEQEELVIPDTKTKLILHGFYFVTPEQQIFLKKLQQAGFEIVFYLFYDERFPNTFDFTKAFISKRFDWTDEWNVQERTNLPSETIGTALLNSFEEGQVNQTAIRKQIKAYETFFDFLHEEIMKHYPIGEKTNKLKTKDFQFIATNADILNEILVQYYPENFSDQRNFLNYPVGRFILKIHEMLQEGDLVLNEEILMSTFSSGWLFDIVYRKNARDYTHELKQLFPFFQQCTTVKEWIQRFQDLITQYEQIIPLFESPGDNRVLESIRSPFTKLAYLSLDIDDIKQIRTFILLLEEMATNLFVLSTDTISISEHFSRLANLIREHNPIKHTVLQNEEERLIEKLKYKISQIEDEHLFLYEDIGQAIHFYLSGKFSEEEDAFIKPFIEVDGEAFKKNVQTFYVTGLDEQGLPLSEFSIPWPLQEETYALLSENHRVLELNELRNKSVKQISRYLLFIALDFLPHTQLELSWIRNFLDRVDLQPAVYLHQLDLQIVDHKFDSNDKKKLKENPFVFSQYTPNEVDLKAAYEELKYEDILAEYELCQRRFYYGYVLDRYPVFKDEFIHQFIFTEIVKLVKRYTQQKDEEVIELVSELFPQWTDFKKKSLAMSSIGYAGRRQERQDMIMENVSVSETRKNFQFPGLKKDDREKLFELAISKKDEIMKSLKNPSPEAAATLEATPGYNCRFCPHLDYCSAGVFAIDEAVKRK</sequence>
<dbReference type="PROSITE" id="PS50177">
    <property type="entry name" value="NTF2_DOMAIN"/>
    <property type="match status" value="1"/>
</dbReference>
<protein>
    <recommendedName>
        <fullName evidence="1">NTF2 domain-containing protein</fullName>
    </recommendedName>
</protein>